<comment type="caution">
    <text evidence="1">The sequence shown here is derived from an EMBL/GenBank/DDBJ whole genome shotgun (WGS) entry which is preliminary data.</text>
</comment>
<reference evidence="1 2" key="1">
    <citation type="submission" date="2015-07" db="EMBL/GenBank/DDBJ databases">
        <authorList>
            <person name="Ju K.-S."/>
            <person name="Doroghazi J.R."/>
            <person name="Metcalf W.W."/>
        </authorList>
    </citation>
    <scope>NUCLEOTIDE SEQUENCE [LARGE SCALE GENOMIC DNA]</scope>
    <source>
        <strain evidence="1 2">NRRL B-3589</strain>
    </source>
</reference>
<feature type="non-terminal residue" evidence="1">
    <location>
        <position position="1"/>
    </location>
</feature>
<gene>
    <name evidence="1" type="ORF">ADK38_20030</name>
</gene>
<organism evidence="1 2">
    <name type="scientific">Streptomyces varsoviensis</name>
    <dbReference type="NCBI Taxonomy" id="67373"/>
    <lineage>
        <taxon>Bacteria</taxon>
        <taxon>Bacillati</taxon>
        <taxon>Actinomycetota</taxon>
        <taxon>Actinomycetes</taxon>
        <taxon>Kitasatosporales</taxon>
        <taxon>Streptomycetaceae</taxon>
        <taxon>Streptomyces</taxon>
    </lineage>
</organism>
<evidence type="ECO:0000313" key="1">
    <source>
        <dbReference type="EMBL" id="KOG88395.1"/>
    </source>
</evidence>
<evidence type="ECO:0000313" key="2">
    <source>
        <dbReference type="Proteomes" id="UP000037020"/>
    </source>
</evidence>
<proteinExistence type="predicted"/>
<accession>A0ABR5J4Q3</accession>
<evidence type="ECO:0008006" key="3">
    <source>
        <dbReference type="Google" id="ProtNLM"/>
    </source>
</evidence>
<dbReference type="EMBL" id="LGUT01001710">
    <property type="protein sequence ID" value="KOG88395.1"/>
    <property type="molecule type" value="Genomic_DNA"/>
</dbReference>
<dbReference type="Proteomes" id="UP000037020">
    <property type="component" value="Unassembled WGS sequence"/>
</dbReference>
<dbReference type="Gene3D" id="3.30.559.30">
    <property type="entry name" value="Nonribosomal peptide synthetase, condensation domain"/>
    <property type="match status" value="1"/>
</dbReference>
<keyword evidence="2" id="KW-1185">Reference proteome</keyword>
<name>A0ABR5J4Q3_9ACTN</name>
<protein>
    <recommendedName>
        <fullName evidence="3">Condensation domain-containing protein</fullName>
    </recommendedName>
</protein>
<sequence length="80" mass="8509">LVRDTPGGPDLTLTLSWSGRLLDDTAARRLGQDWLDLLSGLAAHTTDPAAGGHTPSDFSLFGLAQSQIDDLEAGFSDEER</sequence>